<dbReference type="AlphaFoldDB" id="A0A7K3LVL0"/>
<gene>
    <name evidence="2" type="ORF">GYA93_22370</name>
</gene>
<keyword evidence="3" id="KW-1185">Reference proteome</keyword>
<keyword evidence="1" id="KW-0812">Transmembrane</keyword>
<comment type="caution">
    <text evidence="2">The sequence shown here is derived from an EMBL/GenBank/DDBJ whole genome shotgun (WGS) entry which is preliminary data.</text>
</comment>
<sequence length="184" mass="20964">MTAPIPYPWYVAAAAIGRCAITAVVLMLRRQVHQPTIEYGRVVGFSDGTQARVYRETTVDDAAPTEPVTLIVGFRIRWIGGNRVVHWLFRVESICNTVLFVGFPGFRSKLWMADDANHRYRGVYDWDGGHRAHAYVRALWWPLMVISERDSIAYRIVEGTRAATLAGADPLPDRQQWWRPHLSA</sequence>
<evidence type="ECO:0000313" key="3">
    <source>
        <dbReference type="Proteomes" id="UP000466307"/>
    </source>
</evidence>
<organism evidence="2 3">
    <name type="scientific">Gordonia desulfuricans</name>
    <dbReference type="NCBI Taxonomy" id="89051"/>
    <lineage>
        <taxon>Bacteria</taxon>
        <taxon>Bacillati</taxon>
        <taxon>Actinomycetota</taxon>
        <taxon>Actinomycetes</taxon>
        <taxon>Mycobacteriales</taxon>
        <taxon>Gordoniaceae</taxon>
        <taxon>Gordonia</taxon>
    </lineage>
</organism>
<keyword evidence="1" id="KW-0472">Membrane</keyword>
<evidence type="ECO:0000256" key="1">
    <source>
        <dbReference type="SAM" id="Phobius"/>
    </source>
</evidence>
<dbReference type="RefSeq" id="WP_059039527.1">
    <property type="nucleotide sequence ID" value="NZ_JAADZU010000110.1"/>
</dbReference>
<name>A0A7K3LVL0_9ACTN</name>
<dbReference type="Proteomes" id="UP000466307">
    <property type="component" value="Unassembled WGS sequence"/>
</dbReference>
<protein>
    <submittedName>
        <fullName evidence="2">Uncharacterized protein</fullName>
    </submittedName>
</protein>
<evidence type="ECO:0000313" key="2">
    <source>
        <dbReference type="EMBL" id="NDK92282.1"/>
    </source>
</evidence>
<keyword evidence="1" id="KW-1133">Transmembrane helix</keyword>
<accession>A0A7K3LVL0</accession>
<proteinExistence type="predicted"/>
<dbReference type="Gene3D" id="3.30.70.100">
    <property type="match status" value="1"/>
</dbReference>
<dbReference type="EMBL" id="JAADZU010000110">
    <property type="protein sequence ID" value="NDK92282.1"/>
    <property type="molecule type" value="Genomic_DNA"/>
</dbReference>
<reference evidence="2 3" key="1">
    <citation type="submission" date="2020-01" db="EMBL/GenBank/DDBJ databases">
        <title>Investigation of new actinobacteria for the biodesulphurisation of diesel fuel.</title>
        <authorList>
            <person name="Athi Narayanan S.M."/>
        </authorList>
    </citation>
    <scope>NUCLEOTIDE SEQUENCE [LARGE SCALE GENOMIC DNA]</scope>
    <source>
        <strain evidence="2 3">213E</strain>
    </source>
</reference>
<feature type="transmembrane region" description="Helical" evidence="1">
    <location>
        <begin position="6"/>
        <end position="28"/>
    </location>
</feature>